<dbReference type="EMBL" id="UPXX01000027">
    <property type="protein sequence ID" value="VBB44372.1"/>
    <property type="molecule type" value="Genomic_DNA"/>
</dbReference>
<dbReference type="PANTHER" id="PTHR30404">
    <property type="entry name" value="N-ACETYLMURAMOYL-L-ALANINE AMIDASE"/>
    <property type="match status" value="1"/>
</dbReference>
<dbReference type="SMART" id="SM00646">
    <property type="entry name" value="Ami_3"/>
    <property type="match status" value="1"/>
</dbReference>
<reference evidence="7" key="1">
    <citation type="submission" date="2018-07" db="EMBL/GenBank/DDBJ databases">
        <authorList>
            <consortium name="Genoscope - CEA"/>
            <person name="William W."/>
        </authorList>
    </citation>
    <scope>NUCLEOTIDE SEQUENCE</scope>
    <source>
        <strain evidence="7">IK1</strain>
    </source>
</reference>
<proteinExistence type="predicted"/>
<evidence type="ECO:0000313" key="7">
    <source>
        <dbReference type="EMBL" id="VBB44372.1"/>
    </source>
</evidence>
<comment type="catalytic activity">
    <reaction evidence="1">
        <text>Hydrolyzes the link between N-acetylmuramoyl residues and L-amino acid residues in certain cell-wall glycopeptides.</text>
        <dbReference type="EC" id="3.5.1.28"/>
    </reaction>
</comment>
<dbReference type="Pfam" id="PF01520">
    <property type="entry name" value="Amidase_3"/>
    <property type="match status" value="1"/>
</dbReference>
<evidence type="ECO:0000256" key="4">
    <source>
        <dbReference type="PROSITE-ProRule" id="PRU00339"/>
    </source>
</evidence>
<keyword evidence="4" id="KW-0802">TPR repeat</keyword>
<dbReference type="GO" id="GO:0030288">
    <property type="term" value="C:outer membrane-bounded periplasmic space"/>
    <property type="evidence" value="ECO:0007669"/>
    <property type="project" value="TreeGrafter"/>
</dbReference>
<dbReference type="InterPro" id="IPR021731">
    <property type="entry name" value="AMIN_dom"/>
</dbReference>
<dbReference type="CDD" id="cd02696">
    <property type="entry name" value="MurNAc-LAA"/>
    <property type="match status" value="1"/>
</dbReference>
<accession>A0A653A9P4</accession>
<dbReference type="Pfam" id="PF13174">
    <property type="entry name" value="TPR_6"/>
    <property type="match status" value="2"/>
</dbReference>
<evidence type="ECO:0000256" key="1">
    <source>
        <dbReference type="ARBA" id="ARBA00001561"/>
    </source>
</evidence>
<dbReference type="Gene3D" id="3.40.630.40">
    <property type="entry name" value="Zn-dependent exopeptidases"/>
    <property type="match status" value="1"/>
</dbReference>
<evidence type="ECO:0000256" key="3">
    <source>
        <dbReference type="ARBA" id="ARBA00022801"/>
    </source>
</evidence>
<dbReference type="PANTHER" id="PTHR30404:SF0">
    <property type="entry name" value="N-ACETYLMURAMOYL-L-ALANINE AMIDASE AMIC"/>
    <property type="match status" value="1"/>
</dbReference>
<dbReference type="InterPro" id="IPR002508">
    <property type="entry name" value="MurNAc-LAA_cat"/>
</dbReference>
<dbReference type="Pfam" id="PF11741">
    <property type="entry name" value="AMIN"/>
    <property type="match status" value="1"/>
</dbReference>
<dbReference type="InterPro" id="IPR011990">
    <property type="entry name" value="TPR-like_helical_dom_sf"/>
</dbReference>
<dbReference type="InterPro" id="IPR050695">
    <property type="entry name" value="N-acetylmuramoyl_amidase_3"/>
</dbReference>
<name>A0A653A9P4_UNCDX</name>
<feature type="region of interest" description="Disordered" evidence="5">
    <location>
        <begin position="182"/>
        <end position="223"/>
    </location>
</feature>
<dbReference type="InterPro" id="IPR019734">
    <property type="entry name" value="TPR_rpt"/>
</dbReference>
<dbReference type="GO" id="GO:0008745">
    <property type="term" value="F:N-acetylmuramoyl-L-alanine amidase activity"/>
    <property type="evidence" value="ECO:0007669"/>
    <property type="project" value="UniProtKB-EC"/>
</dbReference>
<protein>
    <recommendedName>
        <fullName evidence="2">N-acetylmuramoyl-L-alanine amidase</fullName>
        <ecNumber evidence="2">3.5.1.28</ecNumber>
    </recommendedName>
</protein>
<evidence type="ECO:0000259" key="6">
    <source>
        <dbReference type="SMART" id="SM00646"/>
    </source>
</evidence>
<dbReference type="SUPFAM" id="SSF48452">
    <property type="entry name" value="TPR-like"/>
    <property type="match status" value="1"/>
</dbReference>
<keyword evidence="3 7" id="KW-0378">Hydrolase</keyword>
<dbReference type="Gene3D" id="2.60.40.3500">
    <property type="match status" value="1"/>
</dbReference>
<dbReference type="SUPFAM" id="SSF53187">
    <property type="entry name" value="Zn-dependent exopeptidases"/>
    <property type="match status" value="1"/>
</dbReference>
<evidence type="ECO:0000256" key="2">
    <source>
        <dbReference type="ARBA" id="ARBA00011901"/>
    </source>
</evidence>
<dbReference type="Gene3D" id="1.25.40.10">
    <property type="entry name" value="Tetratricopeptide repeat domain"/>
    <property type="match status" value="1"/>
</dbReference>
<feature type="repeat" description="TPR" evidence="4">
    <location>
        <begin position="94"/>
        <end position="127"/>
    </location>
</feature>
<dbReference type="AlphaFoldDB" id="A0A653A9P4"/>
<feature type="domain" description="MurNAc-LAA" evidence="6">
    <location>
        <begin position="444"/>
        <end position="595"/>
    </location>
</feature>
<sequence length="608" mass="67603">MKKGKTIRLIRIMLLMGFLLPGLAFFEGGRAARAALPSAQALLQSGDACRKSLLQSPGKKKFRENWLACIGTYSRIYTLYPDKDESAWALYHAARLYRDMFEVSRLPSDIEEALKLFQRLLDQHPEHRLADDALFGMADIYENQRKDLTQAYLEYLKVTIRYPDGDMRPYASKRLDAVSKAMSSAQESSASGGKEPAEDAAAAEAAVTTGGGRDVKSARTPSGKARVTDIRHWSTPSYTRVVVDLSAPVKYQEHLLKADPDANKPRRFYIDLEDAVVPAEINPLIPIKDDLLQKARAGQYDKDTVRVVLDMKKVGRYKVFHLYDPFRIVVDVQRMEEKEAVAAAPKTSAPAKQRAVQKGVRKAEKLGSDSVSLARQLGLGVNRIVIDPGHGGKDPGCIGHGSLREKDITLSLARVLAAQIKKELGCEVILTRTKDVYLPLERRTAIANMEKADLFISLHVNAHRDNRVHGLETYFLNMALDENAMMVAARENATSEKSISDLQNILNDLMMNTKINESSRLAYQVQGGMVQRLKRGYKEVRDLGVKQAPFYVLIGAQMPAILVETGFITNGSERKRLPTTTYQNRVAQGISAGIKSYVKEMTAAYKGG</sequence>
<dbReference type="EC" id="3.5.1.28" evidence="2"/>
<dbReference type="FunFam" id="3.40.630.40:FF:000005">
    <property type="entry name" value="N-acetylmuramoyl-L-alanine amidase (AmiA)"/>
    <property type="match status" value="1"/>
</dbReference>
<gene>
    <name evidence="7" type="ORF">TRIP_B330478</name>
</gene>
<evidence type="ECO:0000256" key="5">
    <source>
        <dbReference type="SAM" id="MobiDB-lite"/>
    </source>
</evidence>
<dbReference type="GO" id="GO:0009253">
    <property type="term" value="P:peptidoglycan catabolic process"/>
    <property type="evidence" value="ECO:0007669"/>
    <property type="project" value="InterPro"/>
</dbReference>
<organism evidence="7">
    <name type="scientific">Uncultured Desulfatiglans sp</name>
    <dbReference type="NCBI Taxonomy" id="1748965"/>
    <lineage>
        <taxon>Bacteria</taxon>
        <taxon>Pseudomonadati</taxon>
        <taxon>Thermodesulfobacteriota</taxon>
        <taxon>Desulfobacteria</taxon>
        <taxon>Desulfatiglandales</taxon>
        <taxon>Desulfatiglandaceae</taxon>
        <taxon>Desulfatiglans</taxon>
        <taxon>environmental samples</taxon>
    </lineage>
</organism>
<dbReference type="PROSITE" id="PS50005">
    <property type="entry name" value="TPR"/>
    <property type="match status" value="1"/>
</dbReference>
<feature type="compositionally biased region" description="Polar residues" evidence="5">
    <location>
        <begin position="182"/>
        <end position="191"/>
    </location>
</feature>